<proteinExistence type="predicted"/>
<sequence>MKILDHQTSLSVMMGRSTNVCLMILFIIYVIICFTSSGCQAQQSLEDKYQVEFSVDGGKTWKQRGMVVQDPSSRLNRLQFRSSLTTDAKWPKDLIQIISDRILSKKAENLIYQLRFRSPTNGEILAMNSISMCSLISSKFKEVWHLQYNVKEHLISVSLHAENVPAIPYHSRTCSEEVISSLQKLKNGLLQNGVRESVRIVTHNAPKTSEKVSFAGIKTPEDKKKELEQANEPGFFRKYWYLLVPAGLILLSSMFTGGGSE</sequence>
<evidence type="ECO:0000256" key="1">
    <source>
        <dbReference type="SAM" id="Phobius"/>
    </source>
</evidence>
<keyword evidence="1" id="KW-0472">Membrane</keyword>
<keyword evidence="1" id="KW-1133">Transmembrane helix</keyword>
<dbReference type="EMBL" id="PYSW02000009">
    <property type="protein sequence ID" value="KAG2388806.1"/>
    <property type="molecule type" value="Genomic_DNA"/>
</dbReference>
<gene>
    <name evidence="2" type="ORF">C9374_000245</name>
</gene>
<evidence type="ECO:0008006" key="4">
    <source>
        <dbReference type="Google" id="ProtNLM"/>
    </source>
</evidence>
<dbReference type="Pfam" id="PF21203">
    <property type="entry name" value="ECM10"/>
    <property type="match status" value="1"/>
</dbReference>
<dbReference type="GeneID" id="68092707"/>
<evidence type="ECO:0000313" key="3">
    <source>
        <dbReference type="Proteomes" id="UP000816034"/>
    </source>
</evidence>
<feature type="transmembrane region" description="Helical" evidence="1">
    <location>
        <begin position="20"/>
        <end position="38"/>
    </location>
</feature>
<dbReference type="Proteomes" id="UP000816034">
    <property type="component" value="Unassembled WGS sequence"/>
</dbReference>
<feature type="transmembrane region" description="Helical" evidence="1">
    <location>
        <begin position="239"/>
        <end position="258"/>
    </location>
</feature>
<name>A0AA88GZE1_NAELO</name>
<reference evidence="2 3" key="1">
    <citation type="journal article" date="2018" name="BMC Genomics">
        <title>The genome of Naegleria lovaniensis, the basis for a comparative approach to unravel pathogenicity factors of the human pathogenic amoeba N. fowleri.</title>
        <authorList>
            <person name="Liechti N."/>
            <person name="Schurch N."/>
            <person name="Bruggmann R."/>
            <person name="Wittwer M."/>
        </authorList>
    </citation>
    <scope>NUCLEOTIDE SEQUENCE [LARGE SCALE GENOMIC DNA]</scope>
    <source>
        <strain evidence="2 3">ATCC 30569</strain>
    </source>
</reference>
<dbReference type="AlphaFoldDB" id="A0AA88GZE1"/>
<organism evidence="2 3">
    <name type="scientific">Naegleria lovaniensis</name>
    <name type="common">Amoeba</name>
    <dbReference type="NCBI Taxonomy" id="51637"/>
    <lineage>
        <taxon>Eukaryota</taxon>
        <taxon>Discoba</taxon>
        <taxon>Heterolobosea</taxon>
        <taxon>Tetramitia</taxon>
        <taxon>Eutetramitia</taxon>
        <taxon>Vahlkampfiidae</taxon>
        <taxon>Naegleria</taxon>
    </lineage>
</organism>
<comment type="caution">
    <text evidence="2">The sequence shown here is derived from an EMBL/GenBank/DDBJ whole genome shotgun (WGS) entry which is preliminary data.</text>
</comment>
<dbReference type="CDD" id="cd22209">
    <property type="entry name" value="EMC10"/>
    <property type="match status" value="1"/>
</dbReference>
<accession>A0AA88GZE1</accession>
<protein>
    <recommendedName>
        <fullName evidence="4">ER membrane protein complex subunit 10</fullName>
    </recommendedName>
</protein>
<dbReference type="RefSeq" id="XP_044552798.1">
    <property type="nucleotide sequence ID" value="XM_044691869.1"/>
</dbReference>
<evidence type="ECO:0000313" key="2">
    <source>
        <dbReference type="EMBL" id="KAG2388806.1"/>
    </source>
</evidence>
<keyword evidence="3" id="KW-1185">Reference proteome</keyword>
<keyword evidence="1" id="KW-0812">Transmembrane</keyword>